<protein>
    <submittedName>
        <fullName evidence="1">Chaperonin 60 subunit beta 4ic isoform X2</fullName>
    </submittedName>
</protein>
<name>A0A2P2LEK2_RHIMU</name>
<accession>A0A2P2LEK2</accession>
<organism evidence="1">
    <name type="scientific">Rhizophora mucronata</name>
    <name type="common">Asiatic mangrove</name>
    <dbReference type="NCBI Taxonomy" id="61149"/>
    <lineage>
        <taxon>Eukaryota</taxon>
        <taxon>Viridiplantae</taxon>
        <taxon>Streptophyta</taxon>
        <taxon>Embryophyta</taxon>
        <taxon>Tracheophyta</taxon>
        <taxon>Spermatophyta</taxon>
        <taxon>Magnoliopsida</taxon>
        <taxon>eudicotyledons</taxon>
        <taxon>Gunneridae</taxon>
        <taxon>Pentapetalae</taxon>
        <taxon>rosids</taxon>
        <taxon>fabids</taxon>
        <taxon>Malpighiales</taxon>
        <taxon>Rhizophoraceae</taxon>
        <taxon>Rhizophora</taxon>
    </lineage>
</organism>
<dbReference type="AlphaFoldDB" id="A0A2P2LEK2"/>
<evidence type="ECO:0000313" key="1">
    <source>
        <dbReference type="EMBL" id="MBX16408.1"/>
    </source>
</evidence>
<dbReference type="EMBL" id="GGEC01035924">
    <property type="protein sequence ID" value="MBX16408.1"/>
    <property type="molecule type" value="Transcribed_RNA"/>
</dbReference>
<reference evidence="1" key="1">
    <citation type="submission" date="2018-02" db="EMBL/GenBank/DDBJ databases">
        <title>Rhizophora mucronata_Transcriptome.</title>
        <authorList>
            <person name="Meera S.P."/>
            <person name="Sreeshan A."/>
            <person name="Augustine A."/>
        </authorList>
    </citation>
    <scope>NUCLEOTIDE SEQUENCE</scope>
    <source>
        <tissue evidence="1">Leaf</tissue>
    </source>
</reference>
<sequence length="35" mass="4134">MCKDHRCRRTITSSVICFCTSLPHQLYPNILQRVL</sequence>
<proteinExistence type="predicted"/>